<gene>
    <name evidence="4" type="ORF">FOXB_16927</name>
</gene>
<dbReference type="Pfam" id="PF00078">
    <property type="entry name" value="RVT_1"/>
    <property type="match status" value="1"/>
</dbReference>
<dbReference type="InterPro" id="IPR036691">
    <property type="entry name" value="Endo/exonu/phosph_ase_sf"/>
</dbReference>
<dbReference type="PANTHER" id="PTHR33481">
    <property type="entry name" value="REVERSE TRANSCRIPTASE"/>
    <property type="match status" value="1"/>
</dbReference>
<evidence type="ECO:0000256" key="1">
    <source>
        <dbReference type="SAM" id="MobiDB-lite"/>
    </source>
</evidence>
<dbReference type="SUPFAM" id="SSF53098">
    <property type="entry name" value="Ribonuclease H-like"/>
    <property type="match status" value="1"/>
</dbReference>
<reference evidence="4" key="1">
    <citation type="journal article" date="2012" name="Mol. Plant Microbe Interact.">
        <title>A highly conserved effector in Fusarium oxysporum is required for full virulence on Arabidopsis.</title>
        <authorList>
            <person name="Thatcher L.F."/>
            <person name="Gardiner D.M."/>
            <person name="Kazan K."/>
            <person name="Manners J."/>
        </authorList>
    </citation>
    <scope>NUCLEOTIDE SEQUENCE [LARGE SCALE GENOMIC DNA]</scope>
    <source>
        <strain evidence="4">Fo5176</strain>
    </source>
</reference>
<feature type="domain" description="Reverse transcriptase" evidence="2">
    <location>
        <begin position="998"/>
        <end position="1275"/>
    </location>
</feature>
<feature type="region of interest" description="Disordered" evidence="1">
    <location>
        <begin position="468"/>
        <end position="516"/>
    </location>
</feature>
<dbReference type="InterPro" id="IPR005135">
    <property type="entry name" value="Endo/exonuclease/phosphatase"/>
</dbReference>
<dbReference type="InterPro" id="IPR036397">
    <property type="entry name" value="RNaseH_sf"/>
</dbReference>
<dbReference type="GO" id="GO:0003676">
    <property type="term" value="F:nucleic acid binding"/>
    <property type="evidence" value="ECO:0007669"/>
    <property type="project" value="InterPro"/>
</dbReference>
<dbReference type="InterPro" id="IPR000477">
    <property type="entry name" value="RT_dom"/>
</dbReference>
<comment type="caution">
    <text evidence="4">The sequence shown here is derived from an EMBL/GenBank/DDBJ whole genome shotgun (WGS) entry which is preliminary data.</text>
</comment>
<dbReference type="Pfam" id="PF14529">
    <property type="entry name" value="Exo_endo_phos_2"/>
    <property type="match status" value="1"/>
</dbReference>
<dbReference type="PROSITE" id="PS50878">
    <property type="entry name" value="RT_POL"/>
    <property type="match status" value="1"/>
</dbReference>
<organism evidence="4">
    <name type="scientific">Fusarium oxysporum (strain Fo5176)</name>
    <name type="common">Fusarium vascular wilt</name>
    <dbReference type="NCBI Taxonomy" id="660025"/>
    <lineage>
        <taxon>Eukaryota</taxon>
        <taxon>Fungi</taxon>
        <taxon>Dikarya</taxon>
        <taxon>Ascomycota</taxon>
        <taxon>Pezizomycotina</taxon>
        <taxon>Sordariomycetes</taxon>
        <taxon>Hypocreomycetidae</taxon>
        <taxon>Hypocreales</taxon>
        <taxon>Nectriaceae</taxon>
        <taxon>Fusarium</taxon>
        <taxon>Fusarium oxysporum species complex</taxon>
    </lineage>
</organism>
<dbReference type="CDD" id="cd01650">
    <property type="entry name" value="RT_nLTR_like"/>
    <property type="match status" value="1"/>
</dbReference>
<dbReference type="PANTHER" id="PTHR33481:SF1">
    <property type="entry name" value="ENDONUCLEASE_EXONUCLEASE_PHOSPHATASE DOMAIN-CONTAINING PROTEIN-RELATED"/>
    <property type="match status" value="1"/>
</dbReference>
<accession>F9GE43</accession>
<protein>
    <recommendedName>
        <fullName evidence="5">RNA-directed DNA polymerase from transposon BS</fullName>
    </recommendedName>
</protein>
<dbReference type="InterPro" id="IPR012337">
    <property type="entry name" value="RNaseH-like_sf"/>
</dbReference>
<feature type="compositionally biased region" description="Basic and acidic residues" evidence="1">
    <location>
        <begin position="113"/>
        <end position="131"/>
    </location>
</feature>
<evidence type="ECO:0008006" key="5">
    <source>
        <dbReference type="Google" id="ProtNLM"/>
    </source>
</evidence>
<name>F9GE43_FUSOF</name>
<dbReference type="Pfam" id="PF00075">
    <property type="entry name" value="RNase_H"/>
    <property type="match status" value="1"/>
</dbReference>
<evidence type="ECO:0000259" key="2">
    <source>
        <dbReference type="PROSITE" id="PS50878"/>
    </source>
</evidence>
<dbReference type="SUPFAM" id="SSF56219">
    <property type="entry name" value="DNase I-like"/>
    <property type="match status" value="1"/>
</dbReference>
<dbReference type="Gene3D" id="3.30.420.10">
    <property type="entry name" value="Ribonuclease H-like superfamily/Ribonuclease H"/>
    <property type="match status" value="1"/>
</dbReference>
<dbReference type="Gene3D" id="3.60.10.10">
    <property type="entry name" value="Endonuclease/exonuclease/phosphatase"/>
    <property type="match status" value="1"/>
</dbReference>
<feature type="domain" description="RNase H type-1" evidence="3">
    <location>
        <begin position="1484"/>
        <end position="1622"/>
    </location>
</feature>
<sequence length="1790" mass="202753">MATSLPQEGAWPAEFREHATQLGKYLKDTLLYIERAKDQPVPYDLARTMAMGALSLVNKINNIPDVSTVHDALRMARTEAKIAAESTMQALDEIKMELKQAANTSQRTLEKIRESHEKQDETKAAAKESTDIGRTVMRLVREAKDTEQHNRSGTLRTYASVAAGNGLATSMHNPLNQLKAPPSQVLREIIVNVRNPLTVASLRAMNPRSLKAHVDRAIEQSGNEHIEKIKTASTNQLKSGDLSIKTATTSDMEILRQFAEDWEHRLGIGASVRIPTYGVLVHGIRTSSMDVERFEDMRDNILQENRPFIPNAGIKYIGWLTRTFATKSASSVIIEFTKPQDANKIIDEGLIWQGEVFQCELYDRSCRLRQCFSCQRYGHIGTQCKATTRCGYCAQEHASRECCVKSDKSVPRKCANCKGQHEAWSHQCVDRKQEMAKVKAAYAARPRYHLVPQSSAAVNQANTMVGVQKEPTGRVVREGAPSLLPGRTQQDRQGRSRSPTKRGQKRVNPGSNTVPTNCYNVRKSRDIVMATLLRDPKIVDFDILAIQEPWVNTFADTTHHPAKDHFHLCYPQSKDEGPAKVCMFINKRLDHSKWKFESYSQYICTVTLALGPGNDTGEIKLHNIYNPDRKAENRQSVLPHLRRILLSAQQREQIVVGDFNLHHEMWGGPDGPRTEAEAEDLVELIEDFDLTSTLAPGTITYEEGSRQATIDLCLATLGLADRVIRSEVDRSLDHDSDHLPIVTSLDISVKELSREPSRNWKTVDEKRLKSAMVNNLPPRRRPRTRGALDRYVGELVTALQNAIDEAVPQRIWSPKSKRGWDEECTRALTETKRLRRIYSLYHTDETWEAYRAARNNKGRVIKKALRRAHRENVEKASKSPEALWKLAKWARNRNTQAPEVTPTIQNPDTLQMVSDPAEKAEIFREAFFPAPREAELGDIEGSTYPDRIALPPITEQEVERAIQEASPFKAPGPDGILNKALQLAVTWIKPHLTVIYNQCLNLGYCPQHFRESTTVVLKKQGKDNYTIPASYRPIGLLNTIGKIMDAIIADRLSYVAEIHNLLPSTHMGGRKLRSTEHAIHHIIDKIYEAWNRGRGQVASLLLLDVSAAFDNVSHKRLLHNLRKRRIDEKTVRWIASLLQDRYTRISIDGFKTERHIVSTGTVQGSPLSPILYIFYNADLVEKCDLEEETTATGFIDDVAILTWGGSTIETCTKLQRALQRAERWTKTHASVFSPSKFQLIHFTRARTRIDTQHPLHTTWGEIPAKQTCKYLGLILDSALQWKPHLDEVQRKATRTISALHSLGSSTWGLTFHDMRNIYRGAVLPQIMYACSAWSNANWKTRNTPYTHKSLEQLQRLQARAARAISGAFKATSIPALDVETYLLPVEHQIWKHNAECLGRITLGTETLGEQEQQRRANRIRERNIRMSPRRAIQKAIQEEQGFSLKELEVITPYVVAPWWIGPKTFIGENAEKARSRHQHSIEKEPDAIHIYTDGSRINGHVGSAAVCTTTNQAKSAYMGEDTVSTVYAGELQGVSLALQIAQQDRDQGNVRTKVMIYTDNQAAIRSVARPRGKSGSYLLQDITQRIQTLRAQGLPVEVRWIPAHKGIYGNEAADRAAKEATGWRQRGPPGPRAQQPPILRSLKATLKMWSRRVVNRRWQAQWHQETRGRATFRHTPEPTPRVLQPHKHFAKRQSAIYTQLRTEKIGMNDFLFRQRVPGFTDPGCDCREGRQTVAHILLQCRKHSALRNLELGQCPGRQNLRTLLSERKVAAKVVKFMEQTQILGQFRISS</sequence>
<evidence type="ECO:0000313" key="4">
    <source>
        <dbReference type="EMBL" id="EGU72563.1"/>
    </source>
</evidence>
<dbReference type="OrthoDB" id="5429923at2759"/>
<dbReference type="PROSITE" id="PS50879">
    <property type="entry name" value="RNASE_H_1"/>
    <property type="match status" value="1"/>
</dbReference>
<proteinExistence type="predicted"/>
<dbReference type="GO" id="GO:0004523">
    <property type="term" value="F:RNA-DNA hybrid ribonuclease activity"/>
    <property type="evidence" value="ECO:0007669"/>
    <property type="project" value="InterPro"/>
</dbReference>
<dbReference type="CDD" id="cd09276">
    <property type="entry name" value="Rnase_HI_RT_non_LTR"/>
    <property type="match status" value="1"/>
</dbReference>
<evidence type="ECO:0000259" key="3">
    <source>
        <dbReference type="PROSITE" id="PS50879"/>
    </source>
</evidence>
<dbReference type="STRING" id="660025.F9GE43"/>
<dbReference type="EMBL" id="AFQF01006047">
    <property type="protein sequence ID" value="EGU72563.1"/>
    <property type="molecule type" value="Genomic_DNA"/>
</dbReference>
<feature type="region of interest" description="Disordered" evidence="1">
    <location>
        <begin position="113"/>
        <end position="133"/>
    </location>
</feature>
<dbReference type="InterPro" id="IPR002156">
    <property type="entry name" value="RNaseH_domain"/>
</dbReference>